<keyword evidence="1" id="KW-0472">Membrane</keyword>
<keyword evidence="1" id="KW-1133">Transmembrane helix</keyword>
<protein>
    <submittedName>
        <fullName evidence="2">Uncharacterized protein</fullName>
    </submittedName>
</protein>
<proteinExistence type="predicted"/>
<evidence type="ECO:0000313" key="2">
    <source>
        <dbReference type="EMBL" id="KAK3171478.1"/>
    </source>
</evidence>
<dbReference type="EMBL" id="JASNWA010000008">
    <property type="protein sequence ID" value="KAK3171478.1"/>
    <property type="molecule type" value="Genomic_DNA"/>
</dbReference>
<sequence>MDVRALRSDQILFAELRSHYCPMRGRWTWLSLKQLTRIQFVQFELHKNGLVDIRKTNDLPPENRDDYLYCPIPAEAIPPVGENILMHLYDHPEEADDDAFCLDRVPKKLRERLTCSQRIGRGVNFSEGLNIKKICIFGLLGLFLSAAFGMAWSIKRDDVQGGFGVAAFVLAAMTFITGMLQVTLETK</sequence>
<accession>A0AAE0DLK5</accession>
<comment type="caution">
    <text evidence="2">The sequence shown here is derived from an EMBL/GenBank/DDBJ whole genome shotgun (WGS) entry which is preliminary data.</text>
</comment>
<organism evidence="2 3">
    <name type="scientific">Lepraria neglecta</name>
    <dbReference type="NCBI Taxonomy" id="209136"/>
    <lineage>
        <taxon>Eukaryota</taxon>
        <taxon>Fungi</taxon>
        <taxon>Dikarya</taxon>
        <taxon>Ascomycota</taxon>
        <taxon>Pezizomycotina</taxon>
        <taxon>Lecanoromycetes</taxon>
        <taxon>OSLEUM clade</taxon>
        <taxon>Lecanoromycetidae</taxon>
        <taxon>Lecanorales</taxon>
        <taxon>Lecanorineae</taxon>
        <taxon>Stereocaulaceae</taxon>
        <taxon>Lepraria</taxon>
    </lineage>
</organism>
<name>A0AAE0DLK5_9LECA</name>
<feature type="transmembrane region" description="Helical" evidence="1">
    <location>
        <begin position="160"/>
        <end position="184"/>
    </location>
</feature>
<gene>
    <name evidence="2" type="ORF">OEA41_003562</name>
</gene>
<feature type="transmembrane region" description="Helical" evidence="1">
    <location>
        <begin position="134"/>
        <end position="154"/>
    </location>
</feature>
<dbReference type="AlphaFoldDB" id="A0AAE0DLK5"/>
<keyword evidence="3" id="KW-1185">Reference proteome</keyword>
<keyword evidence="1" id="KW-0812">Transmembrane</keyword>
<reference evidence="2" key="1">
    <citation type="submission" date="2022-11" db="EMBL/GenBank/DDBJ databases">
        <title>Chromosomal genome sequence assembly and mating type (MAT) locus characterization of the leprose asexual lichenized fungus Lepraria neglecta (Nyl.) Erichsen.</title>
        <authorList>
            <person name="Allen J.L."/>
            <person name="Pfeffer B."/>
        </authorList>
    </citation>
    <scope>NUCLEOTIDE SEQUENCE</scope>
    <source>
        <strain evidence="2">Allen 5258</strain>
    </source>
</reference>
<dbReference type="Proteomes" id="UP001276659">
    <property type="component" value="Unassembled WGS sequence"/>
</dbReference>
<evidence type="ECO:0000313" key="3">
    <source>
        <dbReference type="Proteomes" id="UP001276659"/>
    </source>
</evidence>
<evidence type="ECO:0000256" key="1">
    <source>
        <dbReference type="SAM" id="Phobius"/>
    </source>
</evidence>